<dbReference type="Gene3D" id="1.10.10.630">
    <property type="entry name" value="DnaD domain-like"/>
    <property type="match status" value="1"/>
</dbReference>
<evidence type="ECO:0000313" key="2">
    <source>
        <dbReference type="EMBL" id="MBB1122864.1"/>
    </source>
</evidence>
<evidence type="ECO:0000313" key="3">
    <source>
        <dbReference type="Proteomes" id="UP000547628"/>
    </source>
</evidence>
<organism evidence="2 3">
    <name type="scientific">Limosilactobacillus albertensis</name>
    <dbReference type="NCBI Taxonomy" id="2759752"/>
    <lineage>
        <taxon>Bacteria</taxon>
        <taxon>Bacillati</taxon>
        <taxon>Bacillota</taxon>
        <taxon>Bacilli</taxon>
        <taxon>Lactobacillales</taxon>
        <taxon>Lactobacillaceae</taxon>
        <taxon>Limosilactobacillus</taxon>
    </lineage>
</organism>
<protein>
    <submittedName>
        <fullName evidence="2">DnaD domain protein</fullName>
    </submittedName>
</protein>
<gene>
    <name evidence="2" type="ORF">H5S41_02635</name>
</gene>
<dbReference type="InterPro" id="IPR034829">
    <property type="entry name" value="DnaD-like_sf"/>
</dbReference>
<dbReference type="RefSeq" id="WP_182602217.1">
    <property type="nucleotide sequence ID" value="NZ_JACIVD010000051.1"/>
</dbReference>
<sequence length="306" mass="34152">MAQRRMTSEAVVETDMFLSMTPTAQNLYFHLNMHADDCGLVSNPMAIQRMCNSAADDLKLLIAKGFVIQFDDGVVALVHWNINNQIRKDRFHPSIHQDDFKKLIVDGNKIYKIGVQQLPLDLPNDGQVSTTRQPNGNQMTTNCQPSDGQIDDENFDDTISNPSNDGAAPTWQPDGNQVTTNGKPSLGKYRLDKSSIGKSSLNNKTTSTSAKIISNLYNKIESEKLKQELLLFVNELGEEVVAFAIDSMYENADRPTFKYLRTVLNRYKQQGLNSLAAVKHDDDVYNGKVVVTATAHPQIPLYKLGE</sequence>
<name>A0A839GZK9_9LACO</name>
<dbReference type="EMBL" id="JACIVD010000051">
    <property type="protein sequence ID" value="MBB1122864.1"/>
    <property type="molecule type" value="Genomic_DNA"/>
</dbReference>
<dbReference type="Proteomes" id="UP000547628">
    <property type="component" value="Unassembled WGS sequence"/>
</dbReference>
<reference evidence="2 3" key="1">
    <citation type="submission" date="2020-07" db="EMBL/GenBank/DDBJ databases">
        <title>Description of Limosilactobacillus balticus sp. nov., Limosilactobacillus agrestis sp. nov., Limosilactobacillus albertensis sp. nov., Limosilactobacillus rudii sp. nov., Limosilactobacillus fastidiosus sp. nov., five novel Limosilactobacillus species isolated from the vertebrate gastrointestinal tract, and proposal of 6 subspecies of Limosilactobacillus reuteri adapted to the gastrointestinal tract of specific vertebrate hosts.</title>
        <authorList>
            <person name="Li F."/>
            <person name="Cheng C."/>
            <person name="Zheng J."/>
            <person name="Quevedo R.M."/>
            <person name="Li J."/>
            <person name="Roos S."/>
            <person name="Gaenzle M.G."/>
            <person name="Walter J."/>
        </authorList>
    </citation>
    <scope>NUCLEOTIDE SEQUENCE [LARGE SCALE GENOMIC DNA]</scope>
    <source>
        <strain evidence="2 3">Lr3000</strain>
    </source>
</reference>
<feature type="compositionally biased region" description="Polar residues" evidence="1">
    <location>
        <begin position="126"/>
        <end position="147"/>
    </location>
</feature>
<accession>A0A839GZK9</accession>
<dbReference type="AlphaFoldDB" id="A0A839GZK9"/>
<comment type="caution">
    <text evidence="2">The sequence shown here is derived from an EMBL/GenBank/DDBJ whole genome shotgun (WGS) entry which is preliminary data.</text>
</comment>
<evidence type="ECO:0000256" key="1">
    <source>
        <dbReference type="SAM" id="MobiDB-lite"/>
    </source>
</evidence>
<proteinExistence type="predicted"/>
<feature type="region of interest" description="Disordered" evidence="1">
    <location>
        <begin position="124"/>
        <end position="185"/>
    </location>
</feature>
<feature type="compositionally biased region" description="Polar residues" evidence="1">
    <location>
        <begin position="173"/>
        <end position="183"/>
    </location>
</feature>